<dbReference type="GO" id="GO:0016197">
    <property type="term" value="P:endosomal transport"/>
    <property type="evidence" value="ECO:0007669"/>
    <property type="project" value="TreeGrafter"/>
</dbReference>
<evidence type="ECO:0000256" key="1">
    <source>
        <dbReference type="ARBA" id="ARBA00007133"/>
    </source>
</evidence>
<sequence>MSNQSLTAKKLIKQAAIGQTERHATARAAQARLAADLAAVPVALEAPLVERITEIHANQRRICAQAEQLDSDVAALRKLNAKWRNLTTSTRNKLKDYGDVQNWAEIVDQDLRVIEETIKIVQTTEY</sequence>
<dbReference type="GeneID" id="43581242"/>
<reference evidence="3 4" key="1">
    <citation type="submission" date="2019-09" db="EMBL/GenBank/DDBJ databases">
        <authorList>
            <person name="Brejova B."/>
        </authorList>
    </citation>
    <scope>NUCLEOTIDE SEQUENCE [LARGE SCALE GENOMIC DNA]</scope>
</reference>
<evidence type="ECO:0000313" key="4">
    <source>
        <dbReference type="Proteomes" id="UP000398389"/>
    </source>
</evidence>
<dbReference type="OrthoDB" id="20018at2759"/>
<evidence type="ECO:0000313" key="3">
    <source>
        <dbReference type="EMBL" id="VVT49747.1"/>
    </source>
</evidence>
<dbReference type="PANTHER" id="PTHR13073">
    <property type="entry name" value="BLOC-1 COMPLEX SUBUNIT 1"/>
    <property type="match status" value="1"/>
</dbReference>
<dbReference type="GO" id="GO:0031083">
    <property type="term" value="C:BLOC-1 complex"/>
    <property type="evidence" value="ECO:0007669"/>
    <property type="project" value="InterPro"/>
</dbReference>
<dbReference type="InterPro" id="IPR009395">
    <property type="entry name" value="BLOC1S1"/>
</dbReference>
<keyword evidence="4" id="KW-1185">Reference proteome</keyword>
<dbReference type="Proteomes" id="UP000398389">
    <property type="component" value="Unassembled WGS sequence"/>
</dbReference>
<organism evidence="3 4">
    <name type="scientific">Magnusiomyces paraingens</name>
    <dbReference type="NCBI Taxonomy" id="2606893"/>
    <lineage>
        <taxon>Eukaryota</taxon>
        <taxon>Fungi</taxon>
        <taxon>Dikarya</taxon>
        <taxon>Ascomycota</taxon>
        <taxon>Saccharomycotina</taxon>
        <taxon>Dipodascomycetes</taxon>
        <taxon>Dipodascales</taxon>
        <taxon>Dipodascaceae</taxon>
        <taxon>Magnusiomyces</taxon>
    </lineage>
</organism>
<evidence type="ECO:0000256" key="2">
    <source>
        <dbReference type="ARBA" id="ARBA00019577"/>
    </source>
</evidence>
<name>A0A5E8BJL8_9ASCO</name>
<accession>A0A5E8BJL8</accession>
<protein>
    <recommendedName>
        <fullName evidence="2">Biogenesis of lysosome-related organelles complex 1 subunit 1</fullName>
    </recommendedName>
</protein>
<proteinExistence type="inferred from homology"/>
<dbReference type="AlphaFoldDB" id="A0A5E8BJL8"/>
<comment type="similarity">
    <text evidence="1">Belongs to the BLOC1S1 family.</text>
</comment>
<dbReference type="Pfam" id="PF06320">
    <property type="entry name" value="GCN5L1"/>
    <property type="match status" value="1"/>
</dbReference>
<dbReference type="PANTHER" id="PTHR13073:SF0">
    <property type="entry name" value="BIOGENESIS OF LYSOSOME-RELATED ORGANELLES COMPLEX 1 SUBUNIT 1"/>
    <property type="match status" value="1"/>
</dbReference>
<gene>
    <name evidence="3" type="ORF">SAPINGB_P002423</name>
</gene>
<dbReference type="EMBL" id="CABVLU010000002">
    <property type="protein sequence ID" value="VVT49747.1"/>
    <property type="molecule type" value="Genomic_DNA"/>
</dbReference>
<dbReference type="RefSeq" id="XP_031853033.1">
    <property type="nucleotide sequence ID" value="XM_031997142.1"/>
</dbReference>